<reference evidence="3" key="1">
    <citation type="journal article" date="2019" name="Int. J. Syst. Evol. Microbiol.">
        <title>The Global Catalogue of Microorganisms (GCM) 10K type strain sequencing project: providing services to taxonomists for standard genome sequencing and annotation.</title>
        <authorList>
            <consortium name="The Broad Institute Genomics Platform"/>
            <consortium name="The Broad Institute Genome Sequencing Center for Infectious Disease"/>
            <person name="Wu L."/>
            <person name="Ma J."/>
        </authorList>
    </citation>
    <scope>NUCLEOTIDE SEQUENCE [LARGE SCALE GENOMIC DNA]</scope>
    <source>
        <strain evidence="3">CCUG 61889</strain>
    </source>
</reference>
<feature type="region of interest" description="Disordered" evidence="1">
    <location>
        <begin position="1"/>
        <end position="30"/>
    </location>
</feature>
<evidence type="ECO:0008006" key="4">
    <source>
        <dbReference type="Google" id="ProtNLM"/>
    </source>
</evidence>
<gene>
    <name evidence="2" type="ORF">ACFOU2_00885</name>
</gene>
<proteinExistence type="predicted"/>
<protein>
    <recommendedName>
        <fullName evidence="4">Small, acid-soluble spore protein K</fullName>
    </recommendedName>
</protein>
<dbReference type="RefSeq" id="WP_377911363.1">
    <property type="nucleotide sequence ID" value="NZ_JBHRZT010000007.1"/>
</dbReference>
<evidence type="ECO:0000313" key="2">
    <source>
        <dbReference type="EMBL" id="MFC3882153.1"/>
    </source>
</evidence>
<keyword evidence="3" id="KW-1185">Reference proteome</keyword>
<organism evidence="2 3">
    <name type="scientific">Bacillus songklensis</name>
    <dbReference type="NCBI Taxonomy" id="1069116"/>
    <lineage>
        <taxon>Bacteria</taxon>
        <taxon>Bacillati</taxon>
        <taxon>Bacillota</taxon>
        <taxon>Bacilli</taxon>
        <taxon>Bacillales</taxon>
        <taxon>Bacillaceae</taxon>
        <taxon>Bacillus</taxon>
    </lineage>
</organism>
<feature type="compositionally biased region" description="Basic and acidic residues" evidence="1">
    <location>
        <begin position="1"/>
        <end position="10"/>
    </location>
</feature>
<dbReference type="Proteomes" id="UP001595752">
    <property type="component" value="Unassembled WGS sequence"/>
</dbReference>
<name>A0ABV8AW29_9BACI</name>
<dbReference type="EMBL" id="JBHRZT010000007">
    <property type="protein sequence ID" value="MFC3882153.1"/>
    <property type="molecule type" value="Genomic_DNA"/>
</dbReference>
<sequence length="77" mass="8625">MRTQNSDKPRNVTPRFDGTREGPIKDAMATQASKMGIRADIDPLNPHQATNPFHVTPTMDPEMKKFESIMEGNNPSK</sequence>
<evidence type="ECO:0000313" key="3">
    <source>
        <dbReference type="Proteomes" id="UP001595752"/>
    </source>
</evidence>
<comment type="caution">
    <text evidence="2">The sequence shown here is derived from an EMBL/GenBank/DDBJ whole genome shotgun (WGS) entry which is preliminary data.</text>
</comment>
<evidence type="ECO:0000256" key="1">
    <source>
        <dbReference type="SAM" id="MobiDB-lite"/>
    </source>
</evidence>
<accession>A0ABV8AW29</accession>